<dbReference type="Pfam" id="PF04442">
    <property type="entry name" value="CtaG_Cox11"/>
    <property type="match status" value="1"/>
</dbReference>
<comment type="function">
    <text evidence="1">Exerts its effect at some terminal stage of cytochrome c oxidase synthesis, probably by being involved in the insertion of the copper B into subunit I.</text>
</comment>
<dbReference type="KEGG" id="mdn:JT25_000365"/>
<dbReference type="GO" id="GO:0005507">
    <property type="term" value="F:copper ion binding"/>
    <property type="evidence" value="ECO:0007669"/>
    <property type="project" value="InterPro"/>
</dbReference>
<sequence>MSEDLRQKNAKLVRKLALVAVAMFGFGYALVPLYDVLCDLTGLNGKVEGQAVQEAEYVVDKNREVTVEFLTSLNESTPMLFRSEVKSMKVHPGEYYTVNFYAKNNTDKPMIAQAIPSITPGLAAEFFKKTQCFCFTEQTFAANEEKTMPVRFVVEPTLPERYKTVTLAYTFFDNTNISKK</sequence>
<dbReference type="RefSeq" id="WP_036277406.1">
    <property type="nucleotide sequence ID" value="NZ_CP014476.1"/>
</dbReference>
<protein>
    <recommendedName>
        <fullName evidence="4">Cytochrome c oxidase assembly protein CtaG</fullName>
    </recommendedName>
</protein>
<dbReference type="OrthoDB" id="9804841at2"/>
<keyword evidence="5 10" id="KW-0812">Transmembrane</keyword>
<dbReference type="AlphaFoldDB" id="A0A140E3H8"/>
<evidence type="ECO:0000256" key="4">
    <source>
        <dbReference type="ARBA" id="ARBA00015384"/>
    </source>
</evidence>
<dbReference type="PANTHER" id="PTHR21320:SF3">
    <property type="entry name" value="CYTOCHROME C OXIDASE ASSEMBLY PROTEIN COX11, MITOCHONDRIAL-RELATED"/>
    <property type="match status" value="1"/>
</dbReference>
<evidence type="ECO:0000313" key="11">
    <source>
        <dbReference type="EMBL" id="AMK74952.1"/>
    </source>
</evidence>
<evidence type="ECO:0000256" key="9">
    <source>
        <dbReference type="ARBA" id="ARBA00023136"/>
    </source>
</evidence>
<dbReference type="EMBL" id="CP014476">
    <property type="protein sequence ID" value="AMK74952.1"/>
    <property type="molecule type" value="Genomic_DNA"/>
</dbReference>
<comment type="similarity">
    <text evidence="3">Belongs to the COX11/CtaG family.</text>
</comment>
<dbReference type="GO" id="GO:0005886">
    <property type="term" value="C:plasma membrane"/>
    <property type="evidence" value="ECO:0007669"/>
    <property type="project" value="UniProtKB-SubCell"/>
</dbReference>
<dbReference type="NCBIfam" id="NF003465">
    <property type="entry name" value="PRK05089.1"/>
    <property type="match status" value="1"/>
</dbReference>
<dbReference type="InterPro" id="IPR007533">
    <property type="entry name" value="Cyt_c_oxidase_assmbl_CtaG"/>
</dbReference>
<accession>A0A140E3H8</accession>
<evidence type="ECO:0000256" key="10">
    <source>
        <dbReference type="SAM" id="Phobius"/>
    </source>
</evidence>
<dbReference type="Gene3D" id="2.60.370.10">
    <property type="entry name" value="Ctag/Cox11"/>
    <property type="match status" value="1"/>
</dbReference>
<gene>
    <name evidence="11" type="ORF">JT25_000365</name>
</gene>
<reference evidence="11 12" key="1">
    <citation type="journal article" date="2015" name="Environ. Microbiol.">
        <title>Methane oxidation coupled to nitrate reduction under hypoxia by the Gammaproteobacterium Methylomonas denitrificans, sp. nov. type strain FJG1.</title>
        <authorList>
            <person name="Kits K.D."/>
            <person name="Klotz M.G."/>
            <person name="Stein L.Y."/>
        </authorList>
    </citation>
    <scope>NUCLEOTIDE SEQUENCE [LARGE SCALE GENOMIC DNA]</scope>
    <source>
        <strain evidence="11 12">FJG1</strain>
    </source>
</reference>
<organism evidence="11 12">
    <name type="scientific">Methylomonas denitrificans</name>
    <dbReference type="NCBI Taxonomy" id="1538553"/>
    <lineage>
        <taxon>Bacteria</taxon>
        <taxon>Pseudomonadati</taxon>
        <taxon>Pseudomonadota</taxon>
        <taxon>Gammaproteobacteria</taxon>
        <taxon>Methylococcales</taxon>
        <taxon>Methylococcaceae</taxon>
        <taxon>Methylomonas</taxon>
    </lineage>
</organism>
<evidence type="ECO:0000313" key="12">
    <source>
        <dbReference type="Proteomes" id="UP000030512"/>
    </source>
</evidence>
<dbReference type="SUPFAM" id="SSF110111">
    <property type="entry name" value="Ctag/Cox11"/>
    <property type="match status" value="1"/>
</dbReference>
<feature type="transmembrane region" description="Helical" evidence="10">
    <location>
        <begin position="12"/>
        <end position="31"/>
    </location>
</feature>
<comment type="subcellular location">
    <subcellularLocation>
        <location evidence="2">Cell inner membrane</location>
        <topology evidence="2">Single-pass type II membrane protein</topology>
        <orientation evidence="2">Periplasmic side</orientation>
    </subcellularLocation>
</comment>
<dbReference type="Proteomes" id="UP000030512">
    <property type="component" value="Chromosome"/>
</dbReference>
<evidence type="ECO:0000256" key="7">
    <source>
        <dbReference type="ARBA" id="ARBA00022989"/>
    </source>
</evidence>
<proteinExistence type="inferred from homology"/>
<dbReference type="PIRSF" id="PIRSF005413">
    <property type="entry name" value="COX11"/>
    <property type="match status" value="1"/>
</dbReference>
<keyword evidence="12" id="KW-1185">Reference proteome</keyword>
<evidence type="ECO:0000256" key="5">
    <source>
        <dbReference type="ARBA" id="ARBA00022692"/>
    </source>
</evidence>
<evidence type="ECO:0000256" key="8">
    <source>
        <dbReference type="ARBA" id="ARBA00023008"/>
    </source>
</evidence>
<keyword evidence="8" id="KW-0186">Copper</keyword>
<keyword evidence="7 10" id="KW-1133">Transmembrane helix</keyword>
<evidence type="ECO:0000256" key="3">
    <source>
        <dbReference type="ARBA" id="ARBA00009620"/>
    </source>
</evidence>
<dbReference type="PANTHER" id="PTHR21320">
    <property type="entry name" value="CYTOCHROME C OXIDASE ASSEMBLY PROTEIN COX11-RELATED"/>
    <property type="match status" value="1"/>
</dbReference>
<evidence type="ECO:0000256" key="1">
    <source>
        <dbReference type="ARBA" id="ARBA00004007"/>
    </source>
</evidence>
<evidence type="ECO:0000256" key="2">
    <source>
        <dbReference type="ARBA" id="ARBA00004382"/>
    </source>
</evidence>
<dbReference type="InterPro" id="IPR023471">
    <property type="entry name" value="CtaG/Cox11_dom_sf"/>
</dbReference>
<dbReference type="STRING" id="1538553.JT25_000365"/>
<keyword evidence="9 10" id="KW-0472">Membrane</keyword>
<name>A0A140E3H8_9GAMM</name>
<keyword evidence="6" id="KW-0735">Signal-anchor</keyword>
<evidence type="ECO:0000256" key="6">
    <source>
        <dbReference type="ARBA" id="ARBA00022968"/>
    </source>
</evidence>